<keyword evidence="4" id="KW-0418">Kinase</keyword>
<dbReference type="Gene3D" id="3.40.1190.20">
    <property type="match status" value="1"/>
</dbReference>
<evidence type="ECO:0000256" key="1">
    <source>
        <dbReference type="ARBA" id="ARBA00004948"/>
    </source>
</evidence>
<protein>
    <recommendedName>
        <fullName evidence="2">hydroxymethylpyrimidine kinase</fullName>
        <ecNumber evidence="2">2.7.1.49</ecNumber>
    </recommendedName>
</protein>
<dbReference type="EC" id="2.7.1.49" evidence="2"/>
<dbReference type="Gene3D" id="3.40.50.10420">
    <property type="entry name" value="NagB/RpiA/CoA transferase-like"/>
    <property type="match status" value="1"/>
</dbReference>
<dbReference type="InterPro" id="IPR024185">
    <property type="entry name" value="FTHF_cligase-like_sf"/>
</dbReference>
<dbReference type="Pfam" id="PF08543">
    <property type="entry name" value="Phos_pyr_kin"/>
    <property type="match status" value="1"/>
</dbReference>
<feature type="domain" description="Pyridoxamine kinase/Phosphomethylpyrimidine kinase" evidence="3">
    <location>
        <begin position="18"/>
        <end position="261"/>
    </location>
</feature>
<evidence type="ECO:0000313" key="4">
    <source>
        <dbReference type="EMBL" id="MFC4666051.1"/>
    </source>
</evidence>
<accession>A0ABV9K8T9</accession>
<dbReference type="PANTHER" id="PTHR20858">
    <property type="entry name" value="PHOSPHOMETHYLPYRIMIDINE KINASE"/>
    <property type="match status" value="1"/>
</dbReference>
<reference evidence="5" key="1">
    <citation type="journal article" date="2019" name="Int. J. Syst. Evol. Microbiol.">
        <title>The Global Catalogue of Microorganisms (GCM) 10K type strain sequencing project: providing services to taxonomists for standard genome sequencing and annotation.</title>
        <authorList>
            <consortium name="The Broad Institute Genomics Platform"/>
            <consortium name="The Broad Institute Genome Sequencing Center for Infectious Disease"/>
            <person name="Wu L."/>
            <person name="Ma J."/>
        </authorList>
    </citation>
    <scope>NUCLEOTIDE SEQUENCE [LARGE SCALE GENOMIC DNA]</scope>
    <source>
        <strain evidence="5">CGMCC 4.7357</strain>
    </source>
</reference>
<dbReference type="NCBIfam" id="TIGR00097">
    <property type="entry name" value="HMP-P_kinase"/>
    <property type="match status" value="1"/>
</dbReference>
<gene>
    <name evidence="4" type="primary">thiD</name>
    <name evidence="4" type="ORF">ACFO3G_05485</name>
</gene>
<dbReference type="GO" id="GO:0008972">
    <property type="term" value="F:phosphomethylpyrimidine kinase activity"/>
    <property type="evidence" value="ECO:0007669"/>
    <property type="project" value="UniProtKB-EC"/>
</dbReference>
<sequence length="434" mass="48840">MKANKEFRRVFLIAGSEPLGSAGMQADIKAISACGAFAAAALTTIVNEDTHGVKGIFAIPEDMVSGQSHSYLSDVKAHCIKTGMLFSRSLIECVANVLTHYREVPMVIDPVMVDTNGYRLIEEDAVEAYKQFLFPLAAIITPNSREAELLLQHPITIDSANEDLKTLCQWGNAVIVKSVHQGNKLYDFFYDPKTKIQRVYTKERIDTHNVNGSGDSFASAIAAYIARGYHIEDAVERAEHFIQNAISEGAQYAFGCGFGPVCQLYESVVDNEREDIAYQCSLLEKNFKKEQLIEEQKTLCSRLLKHPKIIKSDVILGYIAEEGQIDITEAMNLLAKEKRVVVPMMDKNDIYLVEYPDEPGKEPKVFKDYHMIEAALIPFDVVDYEGHWHREDRTLYEKLFFAMVNAHKIAVVSSCRKVGRLPFKVKETLIDEVL</sequence>
<dbReference type="PANTHER" id="PTHR20858:SF17">
    <property type="entry name" value="HYDROXYMETHYLPYRIMIDINE_PHOSPHOMETHYLPYRIMIDINE KINASE THI20-RELATED"/>
    <property type="match status" value="1"/>
</dbReference>
<evidence type="ECO:0000256" key="2">
    <source>
        <dbReference type="ARBA" id="ARBA00012135"/>
    </source>
</evidence>
<keyword evidence="5" id="KW-1185">Reference proteome</keyword>
<dbReference type="InterPro" id="IPR004399">
    <property type="entry name" value="HMP/HMP-P_kinase_dom"/>
</dbReference>
<dbReference type="PROSITE" id="PS00584">
    <property type="entry name" value="PFKB_KINASES_2"/>
    <property type="match status" value="1"/>
</dbReference>
<dbReference type="EMBL" id="JBHSGO010000169">
    <property type="protein sequence ID" value="MFC4666051.1"/>
    <property type="molecule type" value="Genomic_DNA"/>
</dbReference>
<dbReference type="InterPro" id="IPR037171">
    <property type="entry name" value="NagB/RpiA_transferase-like"/>
</dbReference>
<organism evidence="4 5">
    <name type="scientific">Falsiporphyromonas endometrii</name>
    <dbReference type="NCBI Taxonomy" id="1387297"/>
    <lineage>
        <taxon>Bacteria</taxon>
        <taxon>Pseudomonadati</taxon>
        <taxon>Bacteroidota</taxon>
        <taxon>Bacteroidia</taxon>
        <taxon>Bacteroidales</taxon>
        <taxon>Porphyromonadaceae</taxon>
        <taxon>Falsiporphyromonas</taxon>
    </lineage>
</organism>
<dbReference type="SUPFAM" id="SSF53613">
    <property type="entry name" value="Ribokinase-like"/>
    <property type="match status" value="1"/>
</dbReference>
<evidence type="ECO:0000313" key="5">
    <source>
        <dbReference type="Proteomes" id="UP001596020"/>
    </source>
</evidence>
<comment type="caution">
    <text evidence="4">The sequence shown here is derived from an EMBL/GenBank/DDBJ whole genome shotgun (WGS) entry which is preliminary data.</text>
</comment>
<dbReference type="Proteomes" id="UP001596020">
    <property type="component" value="Unassembled WGS sequence"/>
</dbReference>
<proteinExistence type="predicted"/>
<keyword evidence="4" id="KW-0808">Transferase</keyword>
<dbReference type="SUPFAM" id="SSF100950">
    <property type="entry name" value="NagB/RpiA/CoA transferase-like"/>
    <property type="match status" value="1"/>
</dbReference>
<dbReference type="InterPro" id="IPR002173">
    <property type="entry name" value="Carboh/pur_kinase_PfkB_CS"/>
</dbReference>
<evidence type="ECO:0000259" key="3">
    <source>
        <dbReference type="Pfam" id="PF08543"/>
    </source>
</evidence>
<dbReference type="RefSeq" id="WP_380078740.1">
    <property type="nucleotide sequence ID" value="NZ_JBHSGO010000169.1"/>
</dbReference>
<dbReference type="InterPro" id="IPR013749">
    <property type="entry name" value="PM/HMP-P_kinase-1"/>
</dbReference>
<dbReference type="GO" id="GO:0008902">
    <property type="term" value="F:hydroxymethylpyrimidine kinase activity"/>
    <property type="evidence" value="ECO:0007669"/>
    <property type="project" value="UniProtKB-EC"/>
</dbReference>
<dbReference type="InterPro" id="IPR029056">
    <property type="entry name" value="Ribokinase-like"/>
</dbReference>
<comment type="pathway">
    <text evidence="1">Cofactor biosynthesis; thiamine diphosphate biosynthesis.</text>
</comment>
<dbReference type="CDD" id="cd01169">
    <property type="entry name" value="HMPP_kinase"/>
    <property type="match status" value="1"/>
</dbReference>
<name>A0ABV9K8T9_9PORP</name>